<evidence type="ECO:0000256" key="1">
    <source>
        <dbReference type="ARBA" id="ARBA00004236"/>
    </source>
</evidence>
<reference evidence="8" key="3">
    <citation type="submission" date="2022-09" db="EMBL/GenBank/DDBJ databases">
        <authorList>
            <person name="Hitch T.C.A."/>
        </authorList>
    </citation>
    <scope>NUCLEOTIDE SEQUENCE</scope>
    <source>
        <strain evidence="8">Sanger_19</strain>
    </source>
</reference>
<dbReference type="EMBL" id="JAOQKI010000009">
    <property type="protein sequence ID" value="MCU6717168.1"/>
    <property type="molecule type" value="Genomic_DNA"/>
</dbReference>
<name>A0AAW4WCE7_9FIRM</name>
<keyword evidence="3 6" id="KW-0812">Transmembrane</keyword>
<dbReference type="InterPro" id="IPR022781">
    <property type="entry name" value="Flagellar_biosynth_FliO"/>
</dbReference>
<keyword evidence="10" id="KW-1185">Reference proteome</keyword>
<dbReference type="RefSeq" id="WP_022243299.1">
    <property type="nucleotide sequence ID" value="NZ_JAJEQW010000003.1"/>
</dbReference>
<sequence>MILLSSRTSGVQSFFQLIGVLLIFVFVLAITYYVTKWIAGYQKQHNFQKNMRVVETMKLTTNKYIQIIEVGETYLVIGIGKDEVTMLAQLTREQLNDVSLEDTVKYQNTGESFSNIMKQFKEHLPKSRHKDE</sequence>
<keyword evidence="7" id="KW-0966">Cell projection</keyword>
<dbReference type="GO" id="GO:0016020">
    <property type="term" value="C:membrane"/>
    <property type="evidence" value="ECO:0007669"/>
    <property type="project" value="InterPro"/>
</dbReference>
<protein>
    <submittedName>
        <fullName evidence="7">Flagellar biosynthetic protein FliO</fullName>
    </submittedName>
</protein>
<evidence type="ECO:0000256" key="3">
    <source>
        <dbReference type="ARBA" id="ARBA00022692"/>
    </source>
</evidence>
<comment type="caution">
    <text evidence="7">The sequence shown here is derived from an EMBL/GenBank/DDBJ whole genome shotgun (WGS) entry which is preliminary data.</text>
</comment>
<comment type="subcellular location">
    <subcellularLocation>
        <location evidence="1">Cell membrane</location>
    </subcellularLocation>
</comment>
<evidence type="ECO:0000256" key="6">
    <source>
        <dbReference type="SAM" id="Phobius"/>
    </source>
</evidence>
<accession>A0AAW4WCE7</accession>
<dbReference type="Proteomes" id="UP001198893">
    <property type="component" value="Unassembled WGS sequence"/>
</dbReference>
<keyword evidence="7" id="KW-0969">Cilium</keyword>
<reference evidence="8 10" key="1">
    <citation type="journal article" date="2021" name="ISME Commun">
        <title>Automated analysis of genomic sequences facilitates high-throughput and comprehensive description of bacteria.</title>
        <authorList>
            <person name="Hitch T.C.A."/>
        </authorList>
    </citation>
    <scope>NUCLEOTIDE SEQUENCE [LARGE SCALE GENOMIC DNA]</scope>
    <source>
        <strain evidence="8 10">Sanger_19</strain>
    </source>
</reference>
<evidence type="ECO:0000313" key="10">
    <source>
        <dbReference type="Proteomes" id="UP001209666"/>
    </source>
</evidence>
<evidence type="ECO:0000313" key="8">
    <source>
        <dbReference type="EMBL" id="MCU6717168.1"/>
    </source>
</evidence>
<dbReference type="EMBL" id="JAJEQW010000003">
    <property type="protein sequence ID" value="MCC2241573.1"/>
    <property type="molecule type" value="Genomic_DNA"/>
</dbReference>
<keyword evidence="2" id="KW-1003">Cell membrane</keyword>
<evidence type="ECO:0000313" key="9">
    <source>
        <dbReference type="Proteomes" id="UP001198893"/>
    </source>
</evidence>
<evidence type="ECO:0000256" key="2">
    <source>
        <dbReference type="ARBA" id="ARBA00022475"/>
    </source>
</evidence>
<keyword evidence="4 6" id="KW-1133">Transmembrane helix</keyword>
<reference evidence="7" key="2">
    <citation type="submission" date="2021-10" db="EMBL/GenBank/DDBJ databases">
        <title>Anaerobic single-cell dispensing facilitates the cultivation of human gut bacteria.</title>
        <authorList>
            <person name="Afrizal A."/>
        </authorList>
    </citation>
    <scope>NUCLEOTIDE SEQUENCE</scope>
    <source>
        <strain evidence="7">CLA-AA-H204</strain>
    </source>
</reference>
<organism evidence="7 9">
    <name type="scientific">Roseburia amylophila</name>
    <dbReference type="NCBI Taxonomy" id="2981794"/>
    <lineage>
        <taxon>Bacteria</taxon>
        <taxon>Bacillati</taxon>
        <taxon>Bacillota</taxon>
        <taxon>Clostridia</taxon>
        <taxon>Lachnospirales</taxon>
        <taxon>Lachnospiraceae</taxon>
        <taxon>Roseburia</taxon>
    </lineage>
</organism>
<evidence type="ECO:0000256" key="4">
    <source>
        <dbReference type="ARBA" id="ARBA00022989"/>
    </source>
</evidence>
<feature type="transmembrane region" description="Helical" evidence="6">
    <location>
        <begin position="14"/>
        <end position="34"/>
    </location>
</feature>
<keyword evidence="5 6" id="KW-0472">Membrane</keyword>
<evidence type="ECO:0000313" key="7">
    <source>
        <dbReference type="EMBL" id="MCC2241573.1"/>
    </source>
</evidence>
<dbReference type="Pfam" id="PF04347">
    <property type="entry name" value="FliO"/>
    <property type="match status" value="1"/>
</dbReference>
<dbReference type="AlphaFoldDB" id="A0AAW4WCE7"/>
<dbReference type="Proteomes" id="UP001209666">
    <property type="component" value="Unassembled WGS sequence"/>
</dbReference>
<keyword evidence="7" id="KW-0282">Flagellum</keyword>
<evidence type="ECO:0000256" key="5">
    <source>
        <dbReference type="ARBA" id="ARBA00023136"/>
    </source>
</evidence>
<gene>
    <name evidence="7" type="ORF">LKD47_04530</name>
    <name evidence="8" type="ORF">OCV43_07760</name>
</gene>
<proteinExistence type="predicted"/>
<dbReference type="GO" id="GO:0044781">
    <property type="term" value="P:bacterial-type flagellum organization"/>
    <property type="evidence" value="ECO:0007669"/>
    <property type="project" value="InterPro"/>
</dbReference>